<dbReference type="Pfam" id="PF04055">
    <property type="entry name" value="Radical_SAM"/>
    <property type="match status" value="1"/>
</dbReference>
<dbReference type="Gene3D" id="3.80.30.20">
    <property type="entry name" value="tm_1862 like domain"/>
    <property type="match status" value="1"/>
</dbReference>
<keyword evidence="11" id="KW-0408">Iron</keyword>
<dbReference type="EC" id="2.3.1.311" evidence="14"/>
<comment type="cofactor">
    <cofactor evidence="1">
        <name>[4Fe-4S] cluster</name>
        <dbReference type="ChEBI" id="CHEBI:49883"/>
    </cofactor>
</comment>
<dbReference type="SUPFAM" id="SSF55729">
    <property type="entry name" value="Acyl-CoA N-acyltransferases (Nat)"/>
    <property type="match status" value="1"/>
</dbReference>
<keyword evidence="10" id="KW-0694">RNA-binding</keyword>
<feature type="domain" description="Elp3/MiaA/NifB-like radical SAM core" evidence="16">
    <location>
        <begin position="139"/>
        <end position="406"/>
    </location>
</feature>
<organism evidence="17">
    <name type="scientific">viral metagenome</name>
    <dbReference type="NCBI Taxonomy" id="1070528"/>
    <lineage>
        <taxon>unclassified sequences</taxon>
        <taxon>metagenomes</taxon>
        <taxon>organismal metagenomes</taxon>
    </lineage>
</organism>
<evidence type="ECO:0000256" key="6">
    <source>
        <dbReference type="ARBA" id="ARBA00022679"/>
    </source>
</evidence>
<evidence type="ECO:0000256" key="13">
    <source>
        <dbReference type="ARBA" id="ARBA00023315"/>
    </source>
</evidence>
<reference evidence="17" key="1">
    <citation type="journal article" date="2020" name="Nature">
        <title>Giant virus diversity and host interactions through global metagenomics.</title>
        <authorList>
            <person name="Schulz F."/>
            <person name="Roux S."/>
            <person name="Paez-Espino D."/>
            <person name="Jungbluth S."/>
            <person name="Walsh D.A."/>
            <person name="Denef V.J."/>
            <person name="McMahon K.D."/>
            <person name="Konstantinidis K.T."/>
            <person name="Eloe-Fadrosh E.A."/>
            <person name="Kyrpides N.C."/>
            <person name="Woyke T."/>
        </authorList>
    </citation>
    <scope>NUCLEOTIDE SEQUENCE</scope>
    <source>
        <strain evidence="17">GVMAG-M-3300023184-60</strain>
    </source>
</reference>
<dbReference type="SMART" id="SM00729">
    <property type="entry name" value="Elp3"/>
    <property type="match status" value="1"/>
</dbReference>
<dbReference type="InterPro" id="IPR000182">
    <property type="entry name" value="GNAT_dom"/>
</dbReference>
<dbReference type="InterPro" id="IPR016181">
    <property type="entry name" value="Acyl_CoA_acyltransferase"/>
</dbReference>
<dbReference type="PANTHER" id="PTHR11135:SF2">
    <property type="entry name" value="ELONGATOR COMPLEX PROTEIN 3"/>
    <property type="match status" value="1"/>
</dbReference>
<dbReference type="SFLD" id="SFLDG01086">
    <property type="entry name" value="elongater_protein-like"/>
    <property type="match status" value="1"/>
</dbReference>
<dbReference type="InterPro" id="IPR032432">
    <property type="entry name" value="Radical_SAM_C"/>
</dbReference>
<evidence type="ECO:0000313" key="17">
    <source>
        <dbReference type="EMBL" id="QHT89578.1"/>
    </source>
</evidence>
<dbReference type="InterPro" id="IPR007197">
    <property type="entry name" value="rSAM"/>
</dbReference>
<evidence type="ECO:0000256" key="5">
    <source>
        <dbReference type="ARBA" id="ARBA00022555"/>
    </source>
</evidence>
<keyword evidence="13" id="KW-0012">Acyltransferase</keyword>
<protein>
    <recommendedName>
        <fullName evidence="14">tRNA carboxymethyluridine synthase</fullName>
        <ecNumber evidence="14">2.3.1.311</ecNumber>
    </recommendedName>
</protein>
<dbReference type="AlphaFoldDB" id="A0A6C0I964"/>
<comment type="similarity">
    <text evidence="3">Belongs to the ELP3 family.</text>
</comment>
<evidence type="ECO:0000256" key="10">
    <source>
        <dbReference type="ARBA" id="ARBA00022884"/>
    </source>
</evidence>
<sequence>MNIIKTFSNLFVSSVSSEKDAGEHQIVATDIEDIHRDVHKEMGYKENSQFNSLIESIAEEFARDIERFKATSDIDRFKKNIQKKYKYTISNAEFIKIYKHLNLDNQQLRNLITKKKCKSNSGVLVITLLTSAHPEYIDEEGNVKTARFSCKHDCAYCPNEPAHEGNNWVAQPRSYLYSEPAVLRANANDFDAIKQMNSRISTLINMGHIPDKLEIIVLGGTWCEYPRNYQDRFITEIYYAANIYFDRDPKRPKKTLEEEIEINETSTIHIIGLTLETRPDTINIEEIANFRRYNCTRIQLGVQHTNNKVLQKINRGHTIECAYDAIKLLKNNCYKVDIHIMPNLPGSSYDIDKIMLEEVLYDQRIQVDQYKIYPTAIVPFTRIKRWFDEGTYIPYDDMLLYELIKEFKKKVQKYKRLNRIIRDIPGHYIEGGYSTKFVNMRQLLQDDMRTNNWGCKCIRCREIKGNILSSLDNIKLNIEIYRASDCNEYHISFDTDCDKNYLIGFLRLRLSGVSSVSSVSEEEDNNLQVLPSIKGCALIRELHVYSNLNSVGDNIEGSMQHKGFGKQLVAKAEEIAANNGYRRIAIISGTGVRGYYRKLGYELIDTYMIKDI</sequence>
<evidence type="ECO:0000256" key="8">
    <source>
        <dbReference type="ARBA" id="ARBA00022694"/>
    </source>
</evidence>
<dbReference type="Gene3D" id="3.40.630.30">
    <property type="match status" value="1"/>
</dbReference>
<keyword evidence="12" id="KW-0411">Iron-sulfur</keyword>
<dbReference type="GO" id="GO:0002926">
    <property type="term" value="P:tRNA wobble base 5-methoxycarbonylmethyl-2-thiouridinylation"/>
    <property type="evidence" value="ECO:0007669"/>
    <property type="project" value="TreeGrafter"/>
</dbReference>
<dbReference type="GO" id="GO:0106261">
    <property type="term" value="F:tRNA uridine(34) acetyltransferase activity"/>
    <property type="evidence" value="ECO:0007669"/>
    <property type="project" value="UniProtKB-EC"/>
</dbReference>
<keyword evidence="6" id="KW-0808">Transferase</keyword>
<dbReference type="GO" id="GO:0005737">
    <property type="term" value="C:cytoplasm"/>
    <property type="evidence" value="ECO:0007669"/>
    <property type="project" value="TreeGrafter"/>
</dbReference>
<evidence type="ECO:0000256" key="14">
    <source>
        <dbReference type="ARBA" id="ARBA00044771"/>
    </source>
</evidence>
<keyword evidence="7" id="KW-0949">S-adenosyl-L-methionine</keyword>
<dbReference type="GO" id="GO:0005634">
    <property type="term" value="C:nucleus"/>
    <property type="evidence" value="ECO:0007669"/>
    <property type="project" value="TreeGrafter"/>
</dbReference>
<dbReference type="EMBL" id="MN740143">
    <property type="protein sequence ID" value="QHT89578.1"/>
    <property type="molecule type" value="Genomic_DNA"/>
</dbReference>
<evidence type="ECO:0000256" key="12">
    <source>
        <dbReference type="ARBA" id="ARBA00023014"/>
    </source>
</evidence>
<evidence type="ECO:0000256" key="3">
    <source>
        <dbReference type="ARBA" id="ARBA00005494"/>
    </source>
</evidence>
<dbReference type="PANTHER" id="PTHR11135">
    <property type="entry name" value="HISTONE ACETYLTRANSFERASE-RELATED"/>
    <property type="match status" value="1"/>
</dbReference>
<evidence type="ECO:0000256" key="9">
    <source>
        <dbReference type="ARBA" id="ARBA00022723"/>
    </source>
</evidence>
<keyword evidence="8" id="KW-0819">tRNA processing</keyword>
<keyword evidence="9" id="KW-0479">Metal-binding</keyword>
<dbReference type="NCBIfam" id="TIGR01211">
    <property type="entry name" value="ELP3"/>
    <property type="match status" value="1"/>
</dbReference>
<dbReference type="Pfam" id="PF16199">
    <property type="entry name" value="Radical_SAM_C"/>
    <property type="match status" value="1"/>
</dbReference>
<name>A0A6C0I964_9ZZZZ</name>
<proteinExistence type="inferred from homology"/>
<evidence type="ECO:0000256" key="2">
    <source>
        <dbReference type="ARBA" id="ARBA00005217"/>
    </source>
</evidence>
<dbReference type="GO" id="GO:0033588">
    <property type="term" value="C:elongator holoenzyme complex"/>
    <property type="evidence" value="ECO:0007669"/>
    <property type="project" value="TreeGrafter"/>
</dbReference>
<dbReference type="SUPFAM" id="SSF102114">
    <property type="entry name" value="Radical SAM enzymes"/>
    <property type="match status" value="1"/>
</dbReference>
<dbReference type="FunFam" id="3.80.30.20:FF:000011">
    <property type="entry name" value="Elongator complex"/>
    <property type="match status" value="1"/>
</dbReference>
<evidence type="ECO:0000256" key="4">
    <source>
        <dbReference type="ARBA" id="ARBA00022485"/>
    </source>
</evidence>
<dbReference type="InterPro" id="IPR039661">
    <property type="entry name" value="ELP3"/>
</dbReference>
<evidence type="ECO:0000256" key="15">
    <source>
        <dbReference type="ARBA" id="ARBA00047372"/>
    </source>
</evidence>
<dbReference type="InterPro" id="IPR034687">
    <property type="entry name" value="ELP3-like"/>
</dbReference>
<evidence type="ECO:0000256" key="1">
    <source>
        <dbReference type="ARBA" id="ARBA00001966"/>
    </source>
</evidence>
<dbReference type="InterPro" id="IPR006638">
    <property type="entry name" value="Elp3/MiaA/NifB-like_rSAM"/>
</dbReference>
<evidence type="ECO:0000259" key="16">
    <source>
        <dbReference type="SMART" id="SM00729"/>
    </source>
</evidence>
<evidence type="ECO:0000256" key="7">
    <source>
        <dbReference type="ARBA" id="ARBA00022691"/>
    </source>
</evidence>
<dbReference type="Pfam" id="PF00583">
    <property type="entry name" value="Acetyltransf_1"/>
    <property type="match status" value="1"/>
</dbReference>
<dbReference type="InterPro" id="IPR023404">
    <property type="entry name" value="rSAM_horseshoe"/>
</dbReference>
<dbReference type="GO" id="GO:0051539">
    <property type="term" value="F:4 iron, 4 sulfur cluster binding"/>
    <property type="evidence" value="ECO:0007669"/>
    <property type="project" value="UniProtKB-KW"/>
</dbReference>
<accession>A0A6C0I964</accession>
<comment type="catalytic activity">
    <reaction evidence="15">
        <text>uridine(34) in tRNA + acetyl-CoA + S-adenosyl-L-methionine + H2O = 5-(carboxymethyl)uridine(34) in tRNA + 5'-deoxyadenosine + L-methionine + CoA + 2 H(+)</text>
        <dbReference type="Rhea" id="RHEA:61020"/>
        <dbReference type="Rhea" id="RHEA-COMP:10407"/>
        <dbReference type="Rhea" id="RHEA-COMP:11727"/>
        <dbReference type="ChEBI" id="CHEBI:15377"/>
        <dbReference type="ChEBI" id="CHEBI:15378"/>
        <dbReference type="ChEBI" id="CHEBI:17319"/>
        <dbReference type="ChEBI" id="CHEBI:57287"/>
        <dbReference type="ChEBI" id="CHEBI:57288"/>
        <dbReference type="ChEBI" id="CHEBI:57844"/>
        <dbReference type="ChEBI" id="CHEBI:59789"/>
        <dbReference type="ChEBI" id="CHEBI:65315"/>
        <dbReference type="ChEBI" id="CHEBI:74882"/>
        <dbReference type="EC" id="2.3.1.311"/>
    </reaction>
    <physiologicalReaction direction="left-to-right" evidence="15">
        <dbReference type="Rhea" id="RHEA:61021"/>
    </physiologicalReaction>
</comment>
<dbReference type="SFLD" id="SFLDS00029">
    <property type="entry name" value="Radical_SAM"/>
    <property type="match status" value="1"/>
</dbReference>
<comment type="pathway">
    <text evidence="2">tRNA modification.</text>
</comment>
<keyword evidence="4" id="KW-0004">4Fe-4S</keyword>
<dbReference type="GO" id="GO:0000049">
    <property type="term" value="F:tRNA binding"/>
    <property type="evidence" value="ECO:0007669"/>
    <property type="project" value="UniProtKB-KW"/>
</dbReference>
<dbReference type="SFLD" id="SFLDF00344">
    <property type="entry name" value="ELP3-like"/>
    <property type="match status" value="1"/>
</dbReference>
<dbReference type="InterPro" id="IPR058240">
    <property type="entry name" value="rSAM_sf"/>
</dbReference>
<dbReference type="GO" id="GO:0046872">
    <property type="term" value="F:metal ion binding"/>
    <property type="evidence" value="ECO:0007669"/>
    <property type="project" value="UniProtKB-KW"/>
</dbReference>
<keyword evidence="5" id="KW-0820">tRNA-binding</keyword>
<evidence type="ECO:0000256" key="11">
    <source>
        <dbReference type="ARBA" id="ARBA00023004"/>
    </source>
</evidence>